<dbReference type="EMBL" id="CAUYUJ010010234">
    <property type="protein sequence ID" value="CAK0828880.1"/>
    <property type="molecule type" value="Genomic_DNA"/>
</dbReference>
<feature type="signal peptide" evidence="1">
    <location>
        <begin position="1"/>
        <end position="29"/>
    </location>
</feature>
<sequence length="152" mass="15808">MAARRSSSRTLACLLLAAAASVAAWSASAAFVPAGAQRAAAGAAVVAALLSQQVQPALAKDVLLSATADPAEQIAAPLIDNSNLVKGVPFAGENAPRYAPQTTQSEDELLFRGNNGINVLEYVRAKNGWVGQMQFDSSAEEESANKLLEKLR</sequence>
<proteinExistence type="predicted"/>
<protein>
    <recommendedName>
        <fullName evidence="4">Subtilisin</fullName>
    </recommendedName>
</protein>
<evidence type="ECO:0000256" key="1">
    <source>
        <dbReference type="SAM" id="SignalP"/>
    </source>
</evidence>
<feature type="chain" id="PRO_5046338756" description="Subtilisin" evidence="1">
    <location>
        <begin position="30"/>
        <end position="152"/>
    </location>
</feature>
<keyword evidence="3" id="KW-1185">Reference proteome</keyword>
<evidence type="ECO:0000313" key="2">
    <source>
        <dbReference type="EMBL" id="CAK0828880.1"/>
    </source>
</evidence>
<reference evidence="2" key="1">
    <citation type="submission" date="2023-10" db="EMBL/GenBank/DDBJ databases">
        <authorList>
            <person name="Chen Y."/>
            <person name="Shah S."/>
            <person name="Dougan E. K."/>
            <person name="Thang M."/>
            <person name="Chan C."/>
        </authorList>
    </citation>
    <scope>NUCLEOTIDE SEQUENCE [LARGE SCALE GENOMIC DNA]</scope>
</reference>
<comment type="caution">
    <text evidence="2">The sequence shown here is derived from an EMBL/GenBank/DDBJ whole genome shotgun (WGS) entry which is preliminary data.</text>
</comment>
<evidence type="ECO:0008006" key="4">
    <source>
        <dbReference type="Google" id="ProtNLM"/>
    </source>
</evidence>
<name>A0ABN9SAC2_9DINO</name>
<evidence type="ECO:0000313" key="3">
    <source>
        <dbReference type="Proteomes" id="UP001189429"/>
    </source>
</evidence>
<dbReference type="Proteomes" id="UP001189429">
    <property type="component" value="Unassembled WGS sequence"/>
</dbReference>
<gene>
    <name evidence="2" type="ORF">PCOR1329_LOCUS27986</name>
</gene>
<accession>A0ABN9SAC2</accession>
<keyword evidence="1" id="KW-0732">Signal</keyword>
<organism evidence="2 3">
    <name type="scientific">Prorocentrum cordatum</name>
    <dbReference type="NCBI Taxonomy" id="2364126"/>
    <lineage>
        <taxon>Eukaryota</taxon>
        <taxon>Sar</taxon>
        <taxon>Alveolata</taxon>
        <taxon>Dinophyceae</taxon>
        <taxon>Prorocentrales</taxon>
        <taxon>Prorocentraceae</taxon>
        <taxon>Prorocentrum</taxon>
    </lineage>
</organism>